<dbReference type="PROSITE" id="PS00018">
    <property type="entry name" value="EF_HAND_1"/>
    <property type="match status" value="1"/>
</dbReference>
<evidence type="ECO:0000256" key="1">
    <source>
        <dbReference type="SAM" id="MobiDB-lite"/>
    </source>
</evidence>
<feature type="compositionally biased region" description="Basic and acidic residues" evidence="1">
    <location>
        <begin position="96"/>
        <end position="110"/>
    </location>
</feature>
<evidence type="ECO:0000259" key="2">
    <source>
        <dbReference type="PROSITE" id="PS50222"/>
    </source>
</evidence>
<protein>
    <recommendedName>
        <fullName evidence="2">EF-hand domain-containing protein</fullName>
    </recommendedName>
</protein>
<dbReference type="Gene3D" id="1.10.238.10">
    <property type="entry name" value="EF-hand"/>
    <property type="match status" value="1"/>
</dbReference>
<sequence length="193" mass="20938">VRLLILLTIVISSASLTFAQLPEGGQFLPPPDPLTLMLDANGDRELSAEEISKAPEALKTLDLNKDGQLTIDEIFPGLQEGPPGFGRPGGMGPNRQEQKLSDKFDADKNGYLDPAERQLALKAVQSGGRPGGPPGRRSRGSQRQPGTPGPKVSPKDVKIFPKAGLYDPTVLRTVFIEFDTETWEDEMAKFKDT</sequence>
<dbReference type="SUPFAM" id="SSF47473">
    <property type="entry name" value="EF-hand"/>
    <property type="match status" value="1"/>
</dbReference>
<feature type="compositionally biased region" description="Gly residues" evidence="1">
    <location>
        <begin position="83"/>
        <end position="92"/>
    </location>
</feature>
<reference evidence="3" key="1">
    <citation type="submission" date="2018-05" db="EMBL/GenBank/DDBJ databases">
        <authorList>
            <person name="Lanie J.A."/>
            <person name="Ng W.-L."/>
            <person name="Kazmierczak K.M."/>
            <person name="Andrzejewski T.M."/>
            <person name="Davidsen T.M."/>
            <person name="Wayne K.J."/>
            <person name="Tettelin H."/>
            <person name="Glass J.I."/>
            <person name="Rusch D."/>
            <person name="Podicherti R."/>
            <person name="Tsui H.-C.T."/>
            <person name="Winkler M.E."/>
        </authorList>
    </citation>
    <scope>NUCLEOTIDE SEQUENCE</scope>
</reference>
<evidence type="ECO:0000313" key="3">
    <source>
        <dbReference type="EMBL" id="SVC91669.1"/>
    </source>
</evidence>
<dbReference type="Pfam" id="PF13202">
    <property type="entry name" value="EF-hand_5"/>
    <property type="match status" value="1"/>
</dbReference>
<dbReference type="PROSITE" id="PS50222">
    <property type="entry name" value="EF_HAND_2"/>
    <property type="match status" value="1"/>
</dbReference>
<organism evidence="3">
    <name type="scientific">marine metagenome</name>
    <dbReference type="NCBI Taxonomy" id="408172"/>
    <lineage>
        <taxon>unclassified sequences</taxon>
        <taxon>metagenomes</taxon>
        <taxon>ecological metagenomes</taxon>
    </lineage>
</organism>
<dbReference type="AlphaFoldDB" id="A0A382R1P0"/>
<dbReference type="GO" id="GO:0005509">
    <property type="term" value="F:calcium ion binding"/>
    <property type="evidence" value="ECO:0007669"/>
    <property type="project" value="InterPro"/>
</dbReference>
<dbReference type="InterPro" id="IPR002048">
    <property type="entry name" value="EF_hand_dom"/>
</dbReference>
<proteinExistence type="predicted"/>
<name>A0A382R1P0_9ZZZZ</name>
<feature type="non-terminal residue" evidence="3">
    <location>
        <position position="193"/>
    </location>
</feature>
<dbReference type="InterPro" id="IPR018247">
    <property type="entry name" value="EF_Hand_1_Ca_BS"/>
</dbReference>
<accession>A0A382R1P0</accession>
<feature type="non-terminal residue" evidence="3">
    <location>
        <position position="1"/>
    </location>
</feature>
<feature type="domain" description="EF-hand" evidence="2">
    <location>
        <begin position="49"/>
        <end position="84"/>
    </location>
</feature>
<gene>
    <name evidence="3" type="ORF">METZ01_LOCUS344523</name>
</gene>
<feature type="region of interest" description="Disordered" evidence="1">
    <location>
        <begin position="123"/>
        <end position="157"/>
    </location>
</feature>
<feature type="region of interest" description="Disordered" evidence="1">
    <location>
        <begin position="74"/>
        <end position="110"/>
    </location>
</feature>
<dbReference type="EMBL" id="UINC01118500">
    <property type="protein sequence ID" value="SVC91669.1"/>
    <property type="molecule type" value="Genomic_DNA"/>
</dbReference>
<dbReference type="InterPro" id="IPR011992">
    <property type="entry name" value="EF-hand-dom_pair"/>
</dbReference>